<dbReference type="SUPFAM" id="SSF53448">
    <property type="entry name" value="Nucleotide-diphospho-sugar transferases"/>
    <property type="match status" value="1"/>
</dbReference>
<name>A0A1R1I754_9RHOO</name>
<accession>A0A1R1I754</accession>
<comment type="caution">
    <text evidence="2">The sequence shown here is derived from an EMBL/GenBank/DDBJ whole genome shotgun (WGS) entry which is preliminary data.</text>
</comment>
<organism evidence="2 3">
    <name type="scientific">Azonexus hydrophilus</name>
    <dbReference type="NCBI Taxonomy" id="418702"/>
    <lineage>
        <taxon>Bacteria</taxon>
        <taxon>Pseudomonadati</taxon>
        <taxon>Pseudomonadota</taxon>
        <taxon>Betaproteobacteria</taxon>
        <taxon>Rhodocyclales</taxon>
        <taxon>Azonexaceae</taxon>
        <taxon>Azonexus</taxon>
    </lineage>
</organism>
<proteinExistence type="predicted"/>
<evidence type="ECO:0000313" key="3">
    <source>
        <dbReference type="Proteomes" id="UP000187526"/>
    </source>
</evidence>
<evidence type="ECO:0000259" key="1">
    <source>
        <dbReference type="Pfam" id="PF00535"/>
    </source>
</evidence>
<reference evidence="2 3" key="1">
    <citation type="submission" date="2016-10" db="EMBL/GenBank/DDBJ databases">
        <title>Alkaliphiles isolated from bioreactors.</title>
        <authorList>
            <person name="Salah Z."/>
            <person name="Rout S.P."/>
            <person name="Humphreys P.N."/>
        </authorList>
    </citation>
    <scope>NUCLEOTIDE SEQUENCE [LARGE SCALE GENOMIC DNA]</scope>
    <source>
        <strain evidence="2 3">ZS02</strain>
    </source>
</reference>
<dbReference type="STRING" id="418702.BJN45_04975"/>
<dbReference type="CDD" id="cd00761">
    <property type="entry name" value="Glyco_tranf_GTA_type"/>
    <property type="match status" value="1"/>
</dbReference>
<gene>
    <name evidence="2" type="ORF">BJN45_04975</name>
</gene>
<dbReference type="Proteomes" id="UP000187526">
    <property type="component" value="Unassembled WGS sequence"/>
</dbReference>
<evidence type="ECO:0000313" key="2">
    <source>
        <dbReference type="EMBL" id="OMG54583.1"/>
    </source>
</evidence>
<sequence>MPRNKQPRVSVVIPNYNRAGDLQRCLDSLVAQTFDDFEVLVCDDGSTDNSAEVAADFADRLDLRFDTAENFGGPARPRNRGIALARAPFVAFLDSDDWWKPGKLANSVPVLEAGADVVYHDLYIVRSQHQQEFSARVESTPPRVPMFQSLLCTGISIPNSSAVVRKSLLEQIGGVCEDRELISVEDYDTWLCLARCTERFVRLDACDGYYWVGGGNISAASPRQQTRIKALYARHLEALPADVRQRAEGFLAYRVARIAQQHGDFGTALSCFRDALAHPIEPGYRLKAIYFAARALWSRMKTRCA</sequence>
<dbReference type="Pfam" id="PF00535">
    <property type="entry name" value="Glycos_transf_2"/>
    <property type="match status" value="1"/>
</dbReference>
<dbReference type="Gene3D" id="3.90.550.10">
    <property type="entry name" value="Spore Coat Polysaccharide Biosynthesis Protein SpsA, Chain A"/>
    <property type="match status" value="1"/>
</dbReference>
<dbReference type="AlphaFoldDB" id="A0A1R1I754"/>
<dbReference type="PANTHER" id="PTHR43685:SF2">
    <property type="entry name" value="GLYCOSYLTRANSFERASE 2-LIKE DOMAIN-CONTAINING PROTEIN"/>
    <property type="match status" value="1"/>
</dbReference>
<dbReference type="OrthoDB" id="9816564at2"/>
<dbReference type="InterPro" id="IPR001173">
    <property type="entry name" value="Glyco_trans_2-like"/>
</dbReference>
<keyword evidence="3" id="KW-1185">Reference proteome</keyword>
<dbReference type="EMBL" id="MTHD01000002">
    <property type="protein sequence ID" value="OMG54583.1"/>
    <property type="molecule type" value="Genomic_DNA"/>
</dbReference>
<feature type="domain" description="Glycosyltransferase 2-like" evidence="1">
    <location>
        <begin position="10"/>
        <end position="172"/>
    </location>
</feature>
<dbReference type="InterPro" id="IPR050834">
    <property type="entry name" value="Glycosyltransf_2"/>
</dbReference>
<protein>
    <recommendedName>
        <fullName evidence="1">Glycosyltransferase 2-like domain-containing protein</fullName>
    </recommendedName>
</protein>
<dbReference type="InterPro" id="IPR029044">
    <property type="entry name" value="Nucleotide-diphossugar_trans"/>
</dbReference>
<dbReference type="PANTHER" id="PTHR43685">
    <property type="entry name" value="GLYCOSYLTRANSFERASE"/>
    <property type="match status" value="1"/>
</dbReference>